<keyword evidence="2" id="KW-1185">Reference proteome</keyword>
<evidence type="ECO:0000313" key="1">
    <source>
        <dbReference type="EMBL" id="ORV06954.1"/>
    </source>
</evidence>
<accession>A0A1X1RIQ6</accession>
<evidence type="ECO:0000313" key="2">
    <source>
        <dbReference type="Proteomes" id="UP000193907"/>
    </source>
</evidence>
<protein>
    <submittedName>
        <fullName evidence="1">Uncharacterized protein</fullName>
    </submittedName>
</protein>
<gene>
    <name evidence="1" type="ORF">AWB95_21425</name>
</gene>
<proteinExistence type="predicted"/>
<dbReference type="AlphaFoldDB" id="A0A1X1RIQ6"/>
<organism evidence="1 2">
    <name type="scientific">Mycobacterium celatum</name>
    <dbReference type="NCBI Taxonomy" id="28045"/>
    <lineage>
        <taxon>Bacteria</taxon>
        <taxon>Bacillati</taxon>
        <taxon>Actinomycetota</taxon>
        <taxon>Actinomycetes</taxon>
        <taxon>Mycobacteriales</taxon>
        <taxon>Mycobacteriaceae</taxon>
        <taxon>Mycobacterium</taxon>
    </lineage>
</organism>
<name>A0A1X1RIQ6_MYCCE</name>
<reference evidence="1 2" key="1">
    <citation type="submission" date="2016-01" db="EMBL/GenBank/DDBJ databases">
        <title>The new phylogeny of the genus Mycobacterium.</title>
        <authorList>
            <person name="Tarcisio F."/>
            <person name="Conor M."/>
            <person name="Antonella G."/>
            <person name="Elisabetta G."/>
            <person name="Giulia F.S."/>
            <person name="Sara T."/>
            <person name="Anna F."/>
            <person name="Clotilde B."/>
            <person name="Roberto B."/>
            <person name="Veronica D.S."/>
            <person name="Fabio R."/>
            <person name="Monica P."/>
            <person name="Olivier J."/>
            <person name="Enrico T."/>
            <person name="Nicola S."/>
        </authorList>
    </citation>
    <scope>NUCLEOTIDE SEQUENCE [LARGE SCALE GENOMIC DNA]</scope>
    <source>
        <strain evidence="1 2">DSM 44243</strain>
    </source>
</reference>
<dbReference type="Proteomes" id="UP000193907">
    <property type="component" value="Unassembled WGS sequence"/>
</dbReference>
<dbReference type="EMBL" id="LQOM01000050">
    <property type="protein sequence ID" value="ORV06954.1"/>
    <property type="molecule type" value="Genomic_DNA"/>
</dbReference>
<comment type="caution">
    <text evidence="1">The sequence shown here is derived from an EMBL/GenBank/DDBJ whole genome shotgun (WGS) entry which is preliminary data.</text>
</comment>
<sequence length="61" mass="6752">MATWYKTWYVWPLGDTALKFDTIGVAPPWMASSVAVASHSVPCGWYGMLSELGFRSVTVQP</sequence>